<protein>
    <submittedName>
        <fullName evidence="1">TnpV protein</fullName>
    </submittedName>
</protein>
<dbReference type="Proteomes" id="UP001315001">
    <property type="component" value="Unassembled WGS sequence"/>
</dbReference>
<name>A0ABS3ZIU4_9FIRM</name>
<reference evidence="1 2" key="1">
    <citation type="submission" date="2021-02" db="EMBL/GenBank/DDBJ databases">
        <title>Lactate utilizing bacteria of the human gut.</title>
        <authorList>
            <person name="Sheridan P.O."/>
        </authorList>
    </citation>
    <scope>NUCLEOTIDE SEQUENCE [LARGE SCALE GENOMIC DNA]</scope>
    <source>
        <strain evidence="1 2">HTF-83D</strain>
    </source>
</reference>
<dbReference type="EMBL" id="JAFIQO010000114">
    <property type="protein sequence ID" value="MBP0057241.1"/>
    <property type="molecule type" value="Genomic_DNA"/>
</dbReference>
<gene>
    <name evidence="1" type="ORF">JYQ75_07525</name>
</gene>
<sequence>MAKLTYTNVNGYLVPNLTCKSDERMGALGKYGLLRRNYLKKHKNSLYQVMLLQGTIEQHLLEVDKAAREREEFILKQLEKRDTLPDKEAEQLTWLRKVNQHRAIAEEIILEELIYI</sequence>
<dbReference type="Pfam" id="PF14198">
    <property type="entry name" value="TnpV"/>
    <property type="match status" value="1"/>
</dbReference>
<accession>A0ABS3ZIU4</accession>
<evidence type="ECO:0000313" key="1">
    <source>
        <dbReference type="EMBL" id="MBP0057241.1"/>
    </source>
</evidence>
<keyword evidence="2" id="KW-1185">Reference proteome</keyword>
<proteinExistence type="predicted"/>
<comment type="caution">
    <text evidence="1">The sequence shown here is derived from an EMBL/GenBank/DDBJ whole genome shotgun (WGS) entry which is preliminary data.</text>
</comment>
<organism evidence="1 2">
    <name type="scientific">Anaerobutyricum soehngenii</name>
    <dbReference type="NCBI Taxonomy" id="105843"/>
    <lineage>
        <taxon>Bacteria</taxon>
        <taxon>Bacillati</taxon>
        <taxon>Bacillota</taxon>
        <taxon>Clostridia</taxon>
        <taxon>Lachnospirales</taxon>
        <taxon>Lachnospiraceae</taxon>
        <taxon>Anaerobutyricum</taxon>
    </lineage>
</organism>
<dbReference type="RefSeq" id="WP_209293482.1">
    <property type="nucleotide sequence ID" value="NZ_JAFIQO010000114.1"/>
</dbReference>
<evidence type="ECO:0000313" key="2">
    <source>
        <dbReference type="Proteomes" id="UP001315001"/>
    </source>
</evidence>
<dbReference type="InterPro" id="IPR026989">
    <property type="entry name" value="TnpV"/>
</dbReference>